<accession>C7RVA1</accession>
<protein>
    <submittedName>
        <fullName evidence="1">Uncharacterized protein</fullName>
    </submittedName>
</protein>
<dbReference type="HOGENOM" id="CLU_521681_0_0_4"/>
<dbReference type="OrthoDB" id="95129at2"/>
<reference evidence="1" key="1">
    <citation type="submission" date="2009-08" db="EMBL/GenBank/DDBJ databases">
        <authorList>
            <consortium name="US DOE Joint Genome Institute"/>
            <person name="Lucas S."/>
            <person name="Copeland A."/>
            <person name="Lapidus A."/>
            <person name="Glavina del Rio T."/>
            <person name="Dalin E."/>
            <person name="Tice H."/>
            <person name="Bruce D."/>
            <person name="Barry K."/>
            <person name="Pitluck S."/>
            <person name="Lowry S."/>
            <person name="Larimer F."/>
            <person name="Land M."/>
            <person name="Hauser L."/>
            <person name="Kyrpides N."/>
            <person name="Ivanova N."/>
            <person name="McMahon K.D."/>
            <person name="Hugenholtz P."/>
        </authorList>
    </citation>
    <scope>NUCLEOTIDE SEQUENCE</scope>
    <source>
        <strain evidence="1">UW-1</strain>
    </source>
</reference>
<organism evidence="1">
    <name type="scientific">Accumulibacter regalis</name>
    <dbReference type="NCBI Taxonomy" id="522306"/>
    <lineage>
        <taxon>Bacteria</taxon>
        <taxon>Pseudomonadati</taxon>
        <taxon>Pseudomonadota</taxon>
        <taxon>Betaproteobacteria</taxon>
        <taxon>Candidatus Accumulibacter</taxon>
    </lineage>
</organism>
<dbReference type="EMBL" id="CP001715">
    <property type="protein sequence ID" value="ACV35179.1"/>
    <property type="molecule type" value="Genomic_DNA"/>
</dbReference>
<gene>
    <name evidence="1" type="ordered locus">CAP2UW1_1882</name>
</gene>
<sequence length="537" mass="60518">MPALQQPDFDVLRRYSRAIMHLRDRQRAGRLAIGLGAGVSLDLGFPNWRELVDRLARRDEFKDARTPADAPLTIKTQALIQHLGRTVEHRFAASAEAEREIRYRWIQLLHEALYSGIPEDAGQLSRAHPYLGYFLEAIKTAPLTINYNFDDSVERMLGHTYSAEQEACNERVYETVWDPSTQFRRSKGVIYHPNGFLPTRLVEGFSESIVFSEGEYADQLIDVMSGHYATLISHLTSYTCLFLGLSLSDSTLKHLLRHNVHCNPGHAHYYVRYCEADEDLPPDKNDAETLANFDVYGVVTLHLTKAGMASLGRLLSCSDADLREGLDGLGLKKRYVYYLSGAVGSGKSSVIQHLKSLSTLAEWVDQRPVLLERPHTALSDEDRREVDHWVSTQFRRKNFRLLTNKDLLLACDRTPLDPLVFAEVADVPRRAKEHLGVLQPNATGERLVPGHIVLLTASAEELMARAKERHKGATLDYLRQQQERFIQLFGPDPKAITELSTSSRPLASVVRAVCKIIHLGEYEELDIASRLKALAAG</sequence>
<name>C7RVA1_ACCRE</name>
<evidence type="ECO:0000313" key="1">
    <source>
        <dbReference type="EMBL" id="ACV35179.1"/>
    </source>
</evidence>
<dbReference type="Gene3D" id="3.40.50.300">
    <property type="entry name" value="P-loop containing nucleotide triphosphate hydrolases"/>
    <property type="match status" value="1"/>
</dbReference>
<dbReference type="STRING" id="522306.CAP2UW1_1882"/>
<dbReference type="InterPro" id="IPR027417">
    <property type="entry name" value="P-loop_NTPase"/>
</dbReference>
<dbReference type="KEGG" id="app:CAP2UW1_1882"/>
<proteinExistence type="predicted"/>
<reference evidence="1" key="2">
    <citation type="submission" date="2009-09" db="EMBL/GenBank/DDBJ databases">
        <title>Complete sequence of chromosome of Candidatus Accumulibacter phosphatis clade IIA str. UW-1.</title>
        <authorList>
            <consortium name="US DOE Joint Genome Institute"/>
            <person name="Martin H.G."/>
            <person name="Ivanova N."/>
            <person name="Kunin V."/>
            <person name="Warnecke F."/>
            <person name="Barry K."/>
            <person name="He S."/>
            <person name="Salamov A."/>
            <person name="Szeto E."/>
            <person name="Dalin E."/>
            <person name="Pangilinan J.L."/>
            <person name="Lapidus A."/>
            <person name="Lowry S."/>
            <person name="Kyrpides N.C."/>
            <person name="McMahon K.D."/>
            <person name="Hugenholtz P."/>
        </authorList>
    </citation>
    <scope>NUCLEOTIDE SEQUENCE [LARGE SCALE GENOMIC DNA]</scope>
    <source>
        <strain evidence="1">UW-1</strain>
    </source>
</reference>
<dbReference type="AlphaFoldDB" id="C7RVA1"/>
<dbReference type="SUPFAM" id="SSF52540">
    <property type="entry name" value="P-loop containing nucleoside triphosphate hydrolases"/>
    <property type="match status" value="1"/>
</dbReference>
<dbReference type="eggNOG" id="COG0846">
    <property type="taxonomic scope" value="Bacteria"/>
</dbReference>
<dbReference type="Pfam" id="PF13289">
    <property type="entry name" value="SIR2_2"/>
    <property type="match status" value="1"/>
</dbReference>